<keyword evidence="1" id="KW-0472">Membrane</keyword>
<evidence type="ECO:0000313" key="2">
    <source>
        <dbReference type="EMBL" id="CEK99371.1"/>
    </source>
</evidence>
<dbReference type="EMBL" id="HACG01052500">
    <property type="protein sequence ID" value="CEK99371.1"/>
    <property type="molecule type" value="Transcribed_RNA"/>
</dbReference>
<gene>
    <name evidence="2" type="primary">ORF221113</name>
</gene>
<organism evidence="2">
    <name type="scientific">Arion vulgaris</name>
    <dbReference type="NCBI Taxonomy" id="1028688"/>
    <lineage>
        <taxon>Eukaryota</taxon>
        <taxon>Metazoa</taxon>
        <taxon>Spiralia</taxon>
        <taxon>Lophotrochozoa</taxon>
        <taxon>Mollusca</taxon>
        <taxon>Gastropoda</taxon>
        <taxon>Heterobranchia</taxon>
        <taxon>Euthyneura</taxon>
        <taxon>Panpulmonata</taxon>
        <taxon>Eupulmonata</taxon>
        <taxon>Stylommatophora</taxon>
        <taxon>Helicina</taxon>
        <taxon>Arionoidea</taxon>
        <taxon>Arionidae</taxon>
        <taxon>Arion</taxon>
    </lineage>
</organism>
<name>A0A0B7C417_9EUPU</name>
<accession>A0A0B7C417</accession>
<proteinExistence type="predicted"/>
<evidence type="ECO:0000256" key="1">
    <source>
        <dbReference type="SAM" id="Phobius"/>
    </source>
</evidence>
<keyword evidence="1" id="KW-0812">Transmembrane</keyword>
<reference evidence="2" key="1">
    <citation type="submission" date="2014-12" db="EMBL/GenBank/DDBJ databases">
        <title>Insight into the proteome of Arion vulgaris.</title>
        <authorList>
            <person name="Aradska J."/>
            <person name="Bulat T."/>
            <person name="Smidak R."/>
            <person name="Sarate P."/>
            <person name="Gangsoo J."/>
            <person name="Sialana F."/>
            <person name="Bilban M."/>
            <person name="Lubec G."/>
        </authorList>
    </citation>
    <scope>NUCLEOTIDE SEQUENCE</scope>
    <source>
        <tissue evidence="2">Skin</tissue>
    </source>
</reference>
<feature type="transmembrane region" description="Helical" evidence="1">
    <location>
        <begin position="20"/>
        <end position="38"/>
    </location>
</feature>
<sequence>MLVEMIITGRYVSVCYIWRMINFTVQCVLCMYDMVFVIRLGSKRGRCDVDYIPCPHGPGPTR</sequence>
<dbReference type="AlphaFoldDB" id="A0A0B7C417"/>
<keyword evidence="1" id="KW-1133">Transmembrane helix</keyword>
<protein>
    <submittedName>
        <fullName evidence="2">Uncharacterized protein</fullName>
    </submittedName>
</protein>